<sequence>RFIQSFCCAMLTSIRNSLLCNQHDIALQLLQDYPNSVGMESLLQLCNRIQSGTPPIQRPLTRARLLPNRIRKLLHSRSAARPRVSTPTRKQRSTRKYDLVSVKIALRFDYDEDDTICDDLSQSPGRVL</sequence>
<proteinExistence type="predicted"/>
<organism evidence="1">
    <name type="scientific">Spongospora subterranea</name>
    <dbReference type="NCBI Taxonomy" id="70186"/>
    <lineage>
        <taxon>Eukaryota</taxon>
        <taxon>Sar</taxon>
        <taxon>Rhizaria</taxon>
        <taxon>Endomyxa</taxon>
        <taxon>Phytomyxea</taxon>
        <taxon>Plasmodiophorida</taxon>
        <taxon>Plasmodiophoridae</taxon>
        <taxon>Spongospora</taxon>
    </lineage>
</organism>
<name>A0A0H5QP15_9EUKA</name>
<accession>A0A0H5QP15</accession>
<protein>
    <submittedName>
        <fullName evidence="1">Uncharacterized protein</fullName>
    </submittedName>
</protein>
<feature type="non-terminal residue" evidence="1">
    <location>
        <position position="128"/>
    </location>
</feature>
<dbReference type="SUPFAM" id="SSF47923">
    <property type="entry name" value="Ypt/Rab-GAP domain of gyp1p"/>
    <property type="match status" value="1"/>
</dbReference>
<dbReference type="EMBL" id="HACM01003398">
    <property type="protein sequence ID" value="CRZ03840.1"/>
    <property type="molecule type" value="Transcribed_RNA"/>
</dbReference>
<dbReference type="AlphaFoldDB" id="A0A0H5QP15"/>
<dbReference type="Gene3D" id="1.10.472.80">
    <property type="entry name" value="Ypt/Rab-GAP domain of gyp1p, domain 3"/>
    <property type="match status" value="1"/>
</dbReference>
<feature type="non-terminal residue" evidence="1">
    <location>
        <position position="1"/>
    </location>
</feature>
<reference evidence="1" key="1">
    <citation type="submission" date="2015-04" db="EMBL/GenBank/DDBJ databases">
        <title>The genome sequence of the plant pathogenic Rhizarian Plasmodiophora brassicae reveals insights in its biotrophic life cycle and the origin of chitin synthesis.</title>
        <authorList>
            <person name="Schwelm A."/>
            <person name="Fogelqvist J."/>
            <person name="Knaust A."/>
            <person name="Julke S."/>
            <person name="Lilja T."/>
            <person name="Dhandapani V."/>
            <person name="Bonilla-Rosso G."/>
            <person name="Karlsson M."/>
            <person name="Shevchenko A."/>
            <person name="Choi S.R."/>
            <person name="Kim H.G."/>
            <person name="Park J.Y."/>
            <person name="Lim Y.P."/>
            <person name="Ludwig-Muller J."/>
            <person name="Dixelius C."/>
        </authorList>
    </citation>
    <scope>NUCLEOTIDE SEQUENCE</scope>
    <source>
        <tissue evidence="1">Potato root galls</tissue>
    </source>
</reference>
<dbReference type="InterPro" id="IPR035969">
    <property type="entry name" value="Rab-GAP_TBC_sf"/>
</dbReference>
<evidence type="ECO:0000313" key="1">
    <source>
        <dbReference type="EMBL" id="CRZ03840.1"/>
    </source>
</evidence>